<dbReference type="GO" id="GO:0016705">
    <property type="term" value="F:oxidoreductase activity, acting on paired donors, with incorporation or reduction of molecular oxygen"/>
    <property type="evidence" value="ECO:0007669"/>
    <property type="project" value="InterPro"/>
</dbReference>
<evidence type="ECO:0000259" key="2">
    <source>
        <dbReference type="Pfam" id="PF00296"/>
    </source>
</evidence>
<dbReference type="EC" id="1.-.-.-" evidence="3"/>
<name>A0A6I5A3Y3_9BACI</name>
<dbReference type="Gene3D" id="3.20.20.30">
    <property type="entry name" value="Luciferase-like domain"/>
    <property type="match status" value="1"/>
</dbReference>
<organism evidence="3 4">
    <name type="scientific">Pontibacillus yanchengensis</name>
    <dbReference type="NCBI Taxonomy" id="462910"/>
    <lineage>
        <taxon>Bacteria</taxon>
        <taxon>Bacillati</taxon>
        <taxon>Bacillota</taxon>
        <taxon>Bacilli</taxon>
        <taxon>Bacillales</taxon>
        <taxon>Bacillaceae</taxon>
        <taxon>Pontibacillus</taxon>
    </lineage>
</organism>
<sequence length="334" mass="36995">MKLSVLDQSPISKGGTSEETLQHTIELAQLTEQLGFTRYWVAEHHNTNGLASSSPEILMTKLASSTSTIRIGSGGVLLPQYSPLKVAENAKMLEALFPGRIDLGLGRSPGGSQQTRLALTDGMKKTLSAFSRQVKDIHGYLFDSLSDDHPYKGVIATPTTQTNPETWVLGITAQGAKHAAINGTGFTFGHFINPDESIEAIQTYLNEFQPSKAHAEPKINACVFVVCAETEEKAEELALSQDMWLLHVGKGMETRVPSVEEVKQHTFTAQELEKVKSNRRRTIIGTPKQVREELEALIEAYQTDEFLIITNIYDFEAKKKSYQLLAEEVFDKLQ</sequence>
<evidence type="ECO:0000313" key="4">
    <source>
        <dbReference type="Proteomes" id="UP000468638"/>
    </source>
</evidence>
<evidence type="ECO:0000313" key="3">
    <source>
        <dbReference type="EMBL" id="MYL35001.1"/>
    </source>
</evidence>
<proteinExistence type="predicted"/>
<reference evidence="3 4" key="1">
    <citation type="submission" date="2019-11" db="EMBL/GenBank/DDBJ databases">
        <title>Genome sequences of 17 halophilic strains isolated from different environments.</title>
        <authorList>
            <person name="Furrow R.E."/>
        </authorList>
    </citation>
    <scope>NUCLEOTIDE SEQUENCE [LARGE SCALE GENOMIC DNA]</scope>
    <source>
        <strain evidence="3 4">22514_16_FS</strain>
    </source>
</reference>
<dbReference type="PANTHER" id="PTHR30137">
    <property type="entry name" value="LUCIFERASE-LIKE MONOOXYGENASE"/>
    <property type="match status" value="1"/>
</dbReference>
<protein>
    <submittedName>
        <fullName evidence="3">MsnO8 family LLM class oxidoreductase</fullName>
        <ecNumber evidence="3">1.-.-.-</ecNumber>
    </submittedName>
</protein>
<gene>
    <name evidence="3" type="ORF">GLW05_15560</name>
</gene>
<dbReference type="FunFam" id="3.20.20.30:FF:000002">
    <property type="entry name" value="LLM class flavin-dependent oxidoreductase"/>
    <property type="match status" value="1"/>
</dbReference>
<dbReference type="InterPro" id="IPR019949">
    <property type="entry name" value="CmoO-like"/>
</dbReference>
<dbReference type="SUPFAM" id="SSF51679">
    <property type="entry name" value="Bacterial luciferase-like"/>
    <property type="match status" value="1"/>
</dbReference>
<dbReference type="GO" id="GO:0005829">
    <property type="term" value="C:cytosol"/>
    <property type="evidence" value="ECO:0007669"/>
    <property type="project" value="TreeGrafter"/>
</dbReference>
<dbReference type="NCBIfam" id="TIGR03558">
    <property type="entry name" value="oxido_grp_1"/>
    <property type="match status" value="1"/>
</dbReference>
<dbReference type="EMBL" id="WMEQ01000013">
    <property type="protein sequence ID" value="MYL35001.1"/>
    <property type="molecule type" value="Genomic_DNA"/>
</dbReference>
<feature type="domain" description="Luciferase-like" evidence="2">
    <location>
        <begin position="1"/>
        <end position="300"/>
    </location>
</feature>
<dbReference type="OrthoDB" id="9780518at2"/>
<accession>A0A6I5A3Y3</accession>
<dbReference type="Pfam" id="PF00296">
    <property type="entry name" value="Bac_luciferase"/>
    <property type="match status" value="1"/>
</dbReference>
<dbReference type="PANTHER" id="PTHR30137:SF19">
    <property type="entry name" value="LUCIFERASE-LIKE MONOOXYGENASE"/>
    <property type="match status" value="1"/>
</dbReference>
<dbReference type="Proteomes" id="UP000468638">
    <property type="component" value="Unassembled WGS sequence"/>
</dbReference>
<keyword evidence="3" id="KW-0560">Oxidoreductase</keyword>
<dbReference type="RefSeq" id="WP_160850064.1">
    <property type="nucleotide sequence ID" value="NZ_WMEQ01000013.1"/>
</dbReference>
<dbReference type="InterPro" id="IPR050766">
    <property type="entry name" value="Bact_Lucif_Oxidored"/>
</dbReference>
<dbReference type="InterPro" id="IPR011251">
    <property type="entry name" value="Luciferase-like_dom"/>
</dbReference>
<dbReference type="AlphaFoldDB" id="A0A6I5A3Y3"/>
<comment type="similarity">
    <text evidence="1">To bacterial alkanal monooxygenase alpha and beta chains.</text>
</comment>
<dbReference type="InterPro" id="IPR036661">
    <property type="entry name" value="Luciferase-like_sf"/>
</dbReference>
<evidence type="ECO:0000256" key="1">
    <source>
        <dbReference type="ARBA" id="ARBA00007789"/>
    </source>
</evidence>
<comment type="caution">
    <text evidence="3">The sequence shown here is derived from an EMBL/GenBank/DDBJ whole genome shotgun (WGS) entry which is preliminary data.</text>
</comment>